<protein>
    <submittedName>
        <fullName evidence="2">Uncharacterized protein</fullName>
    </submittedName>
</protein>
<dbReference type="EMBL" id="JASCZI010151090">
    <property type="protein sequence ID" value="MED6169118.1"/>
    <property type="molecule type" value="Genomic_DNA"/>
</dbReference>
<evidence type="ECO:0000256" key="1">
    <source>
        <dbReference type="SAM" id="MobiDB-lite"/>
    </source>
</evidence>
<sequence>MCNIGFNNSVDFDLEKMCRHAIDRSCGLLEDISIEYFGSDDLLKYITDSKCKLRRLRLVLCFYNISDEGLLEIAERLPMLEELDITLCRNVSSVALEAIGRGCPLLKSLKYNDNDCYYYRGGNEEAAFVIIAQNMPNLRHLQLVNNYLNNSGISAILDGCPHLESLDLRRGGTVELEGELRRRCDEQLKDFIEPDTRYGCGGYEFGGFYDSEYDDLAYHYRSKKKSWWFFHNETTEGDGELSDNSAGVRFEKEEEEGAAPANWEETYGIWECAKNQRSPKAFKRYLTEKEKKERRRRRMTNRKKRRNTEEWKGN</sequence>
<dbReference type="SUPFAM" id="SSF52047">
    <property type="entry name" value="RNI-like"/>
    <property type="match status" value="1"/>
</dbReference>
<dbReference type="Gene3D" id="3.80.10.10">
    <property type="entry name" value="Ribonuclease Inhibitor"/>
    <property type="match status" value="1"/>
</dbReference>
<dbReference type="Proteomes" id="UP001341840">
    <property type="component" value="Unassembled WGS sequence"/>
</dbReference>
<dbReference type="Pfam" id="PF13516">
    <property type="entry name" value="LRR_6"/>
    <property type="match status" value="1"/>
</dbReference>
<organism evidence="2 3">
    <name type="scientific">Stylosanthes scabra</name>
    <dbReference type="NCBI Taxonomy" id="79078"/>
    <lineage>
        <taxon>Eukaryota</taxon>
        <taxon>Viridiplantae</taxon>
        <taxon>Streptophyta</taxon>
        <taxon>Embryophyta</taxon>
        <taxon>Tracheophyta</taxon>
        <taxon>Spermatophyta</taxon>
        <taxon>Magnoliopsida</taxon>
        <taxon>eudicotyledons</taxon>
        <taxon>Gunneridae</taxon>
        <taxon>Pentapetalae</taxon>
        <taxon>rosids</taxon>
        <taxon>fabids</taxon>
        <taxon>Fabales</taxon>
        <taxon>Fabaceae</taxon>
        <taxon>Papilionoideae</taxon>
        <taxon>50 kb inversion clade</taxon>
        <taxon>dalbergioids sensu lato</taxon>
        <taxon>Dalbergieae</taxon>
        <taxon>Pterocarpus clade</taxon>
        <taxon>Stylosanthes</taxon>
    </lineage>
</organism>
<gene>
    <name evidence="2" type="ORF">PIB30_018457</name>
</gene>
<name>A0ABU6VA58_9FABA</name>
<feature type="region of interest" description="Disordered" evidence="1">
    <location>
        <begin position="283"/>
        <end position="314"/>
    </location>
</feature>
<dbReference type="InterPro" id="IPR006553">
    <property type="entry name" value="Leu-rich_rpt_Cys-con_subtyp"/>
</dbReference>
<evidence type="ECO:0000313" key="3">
    <source>
        <dbReference type="Proteomes" id="UP001341840"/>
    </source>
</evidence>
<proteinExistence type="predicted"/>
<dbReference type="SMART" id="SM00367">
    <property type="entry name" value="LRR_CC"/>
    <property type="match status" value="3"/>
</dbReference>
<comment type="caution">
    <text evidence="2">The sequence shown here is derived from an EMBL/GenBank/DDBJ whole genome shotgun (WGS) entry which is preliminary data.</text>
</comment>
<dbReference type="InterPro" id="IPR001611">
    <property type="entry name" value="Leu-rich_rpt"/>
</dbReference>
<keyword evidence="3" id="KW-1185">Reference proteome</keyword>
<dbReference type="PANTHER" id="PTHR38926">
    <property type="entry name" value="F-BOX DOMAIN CONTAINING PROTEIN, EXPRESSED"/>
    <property type="match status" value="1"/>
</dbReference>
<dbReference type="PANTHER" id="PTHR38926:SF2">
    <property type="entry name" value="F-BOX_LRR-REPEAT PROTEIN 21-RELATED"/>
    <property type="match status" value="1"/>
</dbReference>
<dbReference type="InterPro" id="IPR032675">
    <property type="entry name" value="LRR_dom_sf"/>
</dbReference>
<evidence type="ECO:0000313" key="2">
    <source>
        <dbReference type="EMBL" id="MED6169118.1"/>
    </source>
</evidence>
<reference evidence="2 3" key="1">
    <citation type="journal article" date="2023" name="Plants (Basel)">
        <title>Bridging the Gap: Combining Genomics and Transcriptomics Approaches to Understand Stylosanthes scabra, an Orphan Legume from the Brazilian Caatinga.</title>
        <authorList>
            <person name="Ferreira-Neto J.R.C."/>
            <person name="da Silva M.D."/>
            <person name="Binneck E."/>
            <person name="de Melo N.F."/>
            <person name="da Silva R.H."/>
            <person name="de Melo A.L.T.M."/>
            <person name="Pandolfi V."/>
            <person name="Bustamante F.O."/>
            <person name="Brasileiro-Vidal A.C."/>
            <person name="Benko-Iseppon A.M."/>
        </authorList>
    </citation>
    <scope>NUCLEOTIDE SEQUENCE [LARGE SCALE GENOMIC DNA]</scope>
    <source>
        <tissue evidence="2">Leaves</tissue>
    </source>
</reference>
<feature type="compositionally biased region" description="Basic residues" evidence="1">
    <location>
        <begin position="292"/>
        <end position="306"/>
    </location>
</feature>
<accession>A0ABU6VA58</accession>